<keyword evidence="8" id="KW-0472">Membrane</keyword>
<evidence type="ECO:0000256" key="3">
    <source>
        <dbReference type="ARBA" id="ARBA00022448"/>
    </source>
</evidence>
<dbReference type="InterPro" id="IPR027417">
    <property type="entry name" value="P-loop_NTPase"/>
</dbReference>
<evidence type="ECO:0000256" key="2">
    <source>
        <dbReference type="ARBA" id="ARBA00005417"/>
    </source>
</evidence>
<dbReference type="FunFam" id="3.40.50.300:FF:000224">
    <property type="entry name" value="Energy-coupling factor transporter ATP-binding protein EcfA"/>
    <property type="match status" value="1"/>
</dbReference>
<dbReference type="KEGG" id="cace:CACET_c25980"/>
<dbReference type="InterPro" id="IPR003593">
    <property type="entry name" value="AAA+_ATPase"/>
</dbReference>
<evidence type="ECO:0000313" key="10">
    <source>
        <dbReference type="Proteomes" id="UP000035704"/>
    </source>
</evidence>
<dbReference type="AlphaFoldDB" id="A0A0D8I9R0"/>
<comment type="similarity">
    <text evidence="2">Belongs to the ABC transporter superfamily.</text>
</comment>
<dbReference type="InterPro" id="IPR015856">
    <property type="entry name" value="ABC_transpr_CbiO/EcfA_su"/>
</dbReference>
<organism evidence="9 10">
    <name type="scientific">Clostridium aceticum</name>
    <dbReference type="NCBI Taxonomy" id="84022"/>
    <lineage>
        <taxon>Bacteria</taxon>
        <taxon>Bacillati</taxon>
        <taxon>Bacillota</taxon>
        <taxon>Clostridia</taxon>
        <taxon>Eubacteriales</taxon>
        <taxon>Clostridiaceae</taxon>
        <taxon>Clostridium</taxon>
    </lineage>
</organism>
<keyword evidence="6 9" id="KW-0067">ATP-binding</keyword>
<evidence type="ECO:0000256" key="4">
    <source>
        <dbReference type="ARBA" id="ARBA00022475"/>
    </source>
</evidence>
<evidence type="ECO:0000313" key="9">
    <source>
        <dbReference type="EMBL" id="AKL96043.1"/>
    </source>
</evidence>
<dbReference type="OrthoDB" id="9784332at2"/>
<dbReference type="PATRIC" id="fig|84022.5.peg.113"/>
<dbReference type="GO" id="GO:0016887">
    <property type="term" value="F:ATP hydrolysis activity"/>
    <property type="evidence" value="ECO:0007669"/>
    <property type="project" value="InterPro"/>
</dbReference>
<keyword evidence="3" id="KW-0813">Transport</keyword>
<proteinExistence type="inferred from homology"/>
<sequence>MVIKIRDLSFTYPNNRRGLINLSLDIESGKKTAILGVNGSGKSTLLYHLNGMTLSQTGSVEVLNMEVKEKNLRRIRQEVGFLFDYPDHQLFSTTVYRDIKFGLDNYKYPEKKKDERIRKAARDLRIEELLDYPPYQLSLGQKKKVAIAGLMVLEPSIIICDEPFSGLDGHTLLYFKELLNNWVKEGKTIVFSTHDVDLTYEWADNVVILREGKILKSGVASEVLTKDETYLEAGLVKPMLYDLFQDSEYKPKNIKEAKEYLSKKFVY</sequence>
<dbReference type="PANTHER" id="PTHR43553">
    <property type="entry name" value="HEAVY METAL TRANSPORTER"/>
    <property type="match status" value="1"/>
</dbReference>
<dbReference type="Proteomes" id="UP000035704">
    <property type="component" value="Chromosome"/>
</dbReference>
<name>A0A0D8I9R0_9CLOT</name>
<evidence type="ECO:0000256" key="5">
    <source>
        <dbReference type="ARBA" id="ARBA00022741"/>
    </source>
</evidence>
<keyword evidence="5" id="KW-0547">Nucleotide-binding</keyword>
<dbReference type="PROSITE" id="PS00211">
    <property type="entry name" value="ABC_TRANSPORTER_1"/>
    <property type="match status" value="1"/>
</dbReference>
<dbReference type="STRING" id="84022.CACET_c25980"/>
<gene>
    <name evidence="9" type="primary">cbiO1</name>
    <name evidence="9" type="ORF">CACET_c25980</name>
</gene>
<dbReference type="GO" id="GO:0043190">
    <property type="term" value="C:ATP-binding cassette (ABC) transporter complex"/>
    <property type="evidence" value="ECO:0007669"/>
    <property type="project" value="TreeGrafter"/>
</dbReference>
<reference evidence="9 10" key="1">
    <citation type="submission" date="2014-10" db="EMBL/GenBank/DDBJ databases">
        <title>Genome sequence of Clostridium aceticum DSM 1496.</title>
        <authorList>
            <person name="Poehlein A."/>
            <person name="Schiel-Bengelsdorf B."/>
            <person name="Gottschalk G."/>
            <person name="Duerre P."/>
            <person name="Daniel R."/>
        </authorList>
    </citation>
    <scope>NUCLEOTIDE SEQUENCE [LARGE SCALE GENOMIC DNA]</scope>
    <source>
        <strain evidence="9 10">DSM 1496</strain>
    </source>
</reference>
<accession>A0A0D8I9R0</accession>
<dbReference type="CDD" id="cd03225">
    <property type="entry name" value="ABC_cobalt_CbiO_domain1"/>
    <property type="match status" value="1"/>
</dbReference>
<keyword evidence="4" id="KW-1003">Cell membrane</keyword>
<evidence type="ECO:0000256" key="6">
    <source>
        <dbReference type="ARBA" id="ARBA00022840"/>
    </source>
</evidence>
<dbReference type="GO" id="GO:0005524">
    <property type="term" value="F:ATP binding"/>
    <property type="evidence" value="ECO:0007669"/>
    <property type="project" value="UniProtKB-KW"/>
</dbReference>
<evidence type="ECO:0000256" key="8">
    <source>
        <dbReference type="ARBA" id="ARBA00023136"/>
    </source>
</evidence>
<comment type="subcellular location">
    <subcellularLocation>
        <location evidence="1">Cell membrane</location>
        <topology evidence="1">Peripheral membrane protein</topology>
    </subcellularLocation>
</comment>
<evidence type="ECO:0000256" key="1">
    <source>
        <dbReference type="ARBA" id="ARBA00004202"/>
    </source>
</evidence>
<protein>
    <submittedName>
        <fullName evidence="9">Cobalt ABC transporter ATP-binding protein CbiO</fullName>
    </submittedName>
</protein>
<dbReference type="Gene3D" id="3.40.50.300">
    <property type="entry name" value="P-loop containing nucleotide triphosphate hydrolases"/>
    <property type="match status" value="1"/>
</dbReference>
<dbReference type="PROSITE" id="PS50893">
    <property type="entry name" value="ABC_TRANSPORTER_2"/>
    <property type="match status" value="1"/>
</dbReference>
<dbReference type="SMART" id="SM00382">
    <property type="entry name" value="AAA"/>
    <property type="match status" value="1"/>
</dbReference>
<dbReference type="SUPFAM" id="SSF52540">
    <property type="entry name" value="P-loop containing nucleoside triphosphate hydrolases"/>
    <property type="match status" value="1"/>
</dbReference>
<evidence type="ECO:0000256" key="7">
    <source>
        <dbReference type="ARBA" id="ARBA00022967"/>
    </source>
</evidence>
<dbReference type="GO" id="GO:0042626">
    <property type="term" value="F:ATPase-coupled transmembrane transporter activity"/>
    <property type="evidence" value="ECO:0007669"/>
    <property type="project" value="TreeGrafter"/>
</dbReference>
<dbReference type="RefSeq" id="WP_044824701.1">
    <property type="nucleotide sequence ID" value="NZ_CP009687.1"/>
</dbReference>
<keyword evidence="7" id="KW-1278">Translocase</keyword>
<dbReference type="EMBL" id="CP009687">
    <property type="protein sequence ID" value="AKL96043.1"/>
    <property type="molecule type" value="Genomic_DNA"/>
</dbReference>
<keyword evidence="10" id="KW-1185">Reference proteome</keyword>
<dbReference type="Pfam" id="PF00005">
    <property type="entry name" value="ABC_tran"/>
    <property type="match status" value="1"/>
</dbReference>
<dbReference type="InterPro" id="IPR017871">
    <property type="entry name" value="ABC_transporter-like_CS"/>
</dbReference>
<dbReference type="InterPro" id="IPR050095">
    <property type="entry name" value="ECF_ABC_transporter_ATP-bd"/>
</dbReference>
<dbReference type="InterPro" id="IPR003439">
    <property type="entry name" value="ABC_transporter-like_ATP-bd"/>
</dbReference>